<feature type="signal peptide" evidence="1">
    <location>
        <begin position="1"/>
        <end position="20"/>
    </location>
</feature>
<gene>
    <name evidence="2" type="ORF">GRI48_03045</name>
</gene>
<dbReference type="Proteomes" id="UP000445582">
    <property type="component" value="Unassembled WGS sequence"/>
</dbReference>
<dbReference type="RefSeq" id="WP_160671225.1">
    <property type="nucleotide sequence ID" value="NZ_WTYN01000001.1"/>
</dbReference>
<keyword evidence="1" id="KW-0732">Signal</keyword>
<organism evidence="2 3">
    <name type="scientific">Qipengyuania oceanensis</name>
    <dbReference type="NCBI Taxonomy" id="1463597"/>
    <lineage>
        <taxon>Bacteria</taxon>
        <taxon>Pseudomonadati</taxon>
        <taxon>Pseudomonadota</taxon>
        <taxon>Alphaproteobacteria</taxon>
        <taxon>Sphingomonadales</taxon>
        <taxon>Erythrobacteraceae</taxon>
        <taxon>Qipengyuania</taxon>
    </lineage>
</organism>
<feature type="chain" id="PRO_5032648653" description="Invasion associated locus B family protein" evidence="1">
    <location>
        <begin position="21"/>
        <end position="156"/>
    </location>
</feature>
<name>A0A844YF49_9SPHN</name>
<evidence type="ECO:0000313" key="3">
    <source>
        <dbReference type="Proteomes" id="UP000445582"/>
    </source>
</evidence>
<evidence type="ECO:0008006" key="4">
    <source>
        <dbReference type="Google" id="ProtNLM"/>
    </source>
</evidence>
<dbReference type="InterPro" id="IPR038696">
    <property type="entry name" value="IalB_sf"/>
</dbReference>
<dbReference type="EMBL" id="WTYN01000001">
    <property type="protein sequence ID" value="MXO61979.1"/>
    <property type="molecule type" value="Genomic_DNA"/>
</dbReference>
<keyword evidence="3" id="KW-1185">Reference proteome</keyword>
<evidence type="ECO:0000313" key="2">
    <source>
        <dbReference type="EMBL" id="MXO61979.1"/>
    </source>
</evidence>
<dbReference type="InterPro" id="IPR010642">
    <property type="entry name" value="Invasion_prot_B"/>
</dbReference>
<accession>A0A844YF49</accession>
<reference evidence="2 3" key="1">
    <citation type="submission" date="2019-12" db="EMBL/GenBank/DDBJ databases">
        <title>Genomic-based taxomic classification of the family Erythrobacteraceae.</title>
        <authorList>
            <person name="Xu L."/>
        </authorList>
    </citation>
    <scope>NUCLEOTIDE SEQUENCE [LARGE SCALE GENOMIC DNA]</scope>
    <source>
        <strain evidence="2 3">MCCC 1A09965</strain>
    </source>
</reference>
<dbReference type="OrthoDB" id="7426653at2"/>
<dbReference type="AlphaFoldDB" id="A0A844YF49"/>
<dbReference type="Pfam" id="PF06776">
    <property type="entry name" value="IalB"/>
    <property type="match status" value="1"/>
</dbReference>
<sequence>MRGTFAALAALGLLASPLAARDSLGIFGSWGAFRDANIPRCYAIAQASEGAGYFSVGTWPLRKIRGQVHVRLSASPRQGSAVTLSLAGRRFPLQSRANNAWAADPAMDAAIVAAMRSATALTVSFRDAQGNRVRDRYELPGVASALDAATVACARR</sequence>
<evidence type="ECO:0000256" key="1">
    <source>
        <dbReference type="SAM" id="SignalP"/>
    </source>
</evidence>
<dbReference type="Gene3D" id="2.60.40.1880">
    <property type="entry name" value="Invasion associated locus B (IalB) protein"/>
    <property type="match status" value="1"/>
</dbReference>
<proteinExistence type="predicted"/>
<protein>
    <recommendedName>
        <fullName evidence="4">Invasion associated locus B family protein</fullName>
    </recommendedName>
</protein>
<comment type="caution">
    <text evidence="2">The sequence shown here is derived from an EMBL/GenBank/DDBJ whole genome shotgun (WGS) entry which is preliminary data.</text>
</comment>